<proteinExistence type="predicted"/>
<dbReference type="Proteomes" id="UP000605392">
    <property type="component" value="Unassembled WGS sequence"/>
</dbReference>
<organism evidence="1 2">
    <name type="scientific">Hymenobacter qilianensis</name>
    <dbReference type="NCBI Taxonomy" id="1385715"/>
    <lineage>
        <taxon>Bacteria</taxon>
        <taxon>Pseudomonadati</taxon>
        <taxon>Bacteroidota</taxon>
        <taxon>Cytophagia</taxon>
        <taxon>Cytophagales</taxon>
        <taxon>Hymenobacteraceae</taxon>
        <taxon>Hymenobacter</taxon>
    </lineage>
</organism>
<evidence type="ECO:0000313" key="1">
    <source>
        <dbReference type="EMBL" id="GGF77179.1"/>
    </source>
</evidence>
<name>A0ACB5PVY0_9BACT</name>
<reference evidence="1 2" key="1">
    <citation type="journal article" date="2019" name="Int. J. Syst. Evol. Microbiol.">
        <title>The Global Catalogue of Microorganisms (GCM) 10K type strain sequencing project: providing services to taxonomists for standard genome sequencing and annotation.</title>
        <authorList>
            <consortium name="The Broad Institute Genomics Platform"/>
            <consortium name="The Broad Institute Genome Sequencing Center for Infectious Disease"/>
            <person name="Wu L."/>
            <person name="Ma J."/>
        </authorList>
    </citation>
    <scope>NUCLEOTIDE SEQUENCE [LARGE SCALE GENOMIC DNA]</scope>
    <source>
        <strain evidence="1 2">CGMCC 1.12720</strain>
    </source>
</reference>
<protein>
    <submittedName>
        <fullName evidence="1">Short-chain dehydrogenase</fullName>
    </submittedName>
</protein>
<keyword evidence="2" id="KW-1185">Reference proteome</keyword>
<dbReference type="EMBL" id="BMFN01000003">
    <property type="protein sequence ID" value="GGF77179.1"/>
    <property type="molecule type" value="Genomic_DNA"/>
</dbReference>
<comment type="caution">
    <text evidence="1">The sequence shown here is derived from an EMBL/GenBank/DDBJ whole genome shotgun (WGS) entry which is preliminary data.</text>
</comment>
<evidence type="ECO:0000313" key="2">
    <source>
        <dbReference type="Proteomes" id="UP000605392"/>
    </source>
</evidence>
<gene>
    <name evidence="1" type="ORF">GCM10011375_35330</name>
</gene>
<sequence length="326" mass="34529">MKKRSLRGATVVITGASSGIGRAAALTFARHGARLVLAARRAEVLTEVAAECQRLGAAALPVPTDVTDAQAVAQLAEAAAAFGGQIDVWINNVGTGAVGEFDKTPLAAHEQVLRVNILGNLYGAYAVLPYFKRQQHGILIFMNSLGGWVPMPYSVAYSTSKFGLRGMAEALRTELLDSPDIHVCSVYPAFVDAPGFQHGANYSGKVVKPAPPIFAPQQVADTLVALAQRPRPSVMVGWSGRVMRVLRAVAPNVTQWSMLRFFKLAQRNADPAPVSEGSIFAPQPAPHGTEITGGHRGYSNSTGSRAWLGAALAAGVAVGFYAWQRN</sequence>
<accession>A0ACB5PVY0</accession>